<dbReference type="Proteomes" id="UP000324705">
    <property type="component" value="Chromosome 7A"/>
</dbReference>
<dbReference type="AlphaFoldDB" id="A0A9R1BPI7"/>
<evidence type="ECO:0000313" key="1">
    <source>
        <dbReference type="EMBL" id="VAI76415.1"/>
    </source>
</evidence>
<gene>
    <name evidence="1" type="ORF">TRITD_7Av1G169150</name>
</gene>
<name>A0A9R1BPI7_TRITD</name>
<sequence>MVDSIALCVALFTLDVHIYRHFQETQLSLVAMVRNITTLRVMAQLLSGGHGLNLSSMDIHQEGLLRTRHTLNPLMVVTHSSHHQEVAWAGTRGRALRLTRVVVMTTTNRDLNLMKASHQTTPLDQVTSTAMAHHKLQAMDSLSIRSLHLHRTMALDMVILGTVLQLQPSSTMGSHQPVRSKATLNSQILMLDLHMVDLDNGHPEAVHLQMVLTRHHRLHLMLRQPSNLLLMVKHTQLDLMGMLSRVIHSRVGKGKGQQHMVRVLRQDQGTVNKAAMRSILHHSQHTVISQLKTMQTMVIREPQLIPTMEMPTHSQDMLLHRQLVSLDMVRQDTLSHQLQTHQVMISLRHQQLKVAMLHLLQTHSLRLQRACHLSLLLLLDTAGSGLPDFCSKALLTARYI</sequence>
<protein>
    <submittedName>
        <fullName evidence="1">Uncharacterized protein</fullName>
    </submittedName>
</protein>
<evidence type="ECO:0000313" key="2">
    <source>
        <dbReference type="Proteomes" id="UP000324705"/>
    </source>
</evidence>
<dbReference type="Gramene" id="TRITD7Av1G169150.2">
    <property type="protein sequence ID" value="TRITD7Av1G169150.2"/>
    <property type="gene ID" value="TRITD7Av1G169150"/>
</dbReference>
<keyword evidence="2" id="KW-1185">Reference proteome</keyword>
<accession>A0A9R1BPI7</accession>
<organism evidence="1 2">
    <name type="scientific">Triticum turgidum subsp. durum</name>
    <name type="common">Durum wheat</name>
    <name type="synonym">Triticum durum</name>
    <dbReference type="NCBI Taxonomy" id="4567"/>
    <lineage>
        <taxon>Eukaryota</taxon>
        <taxon>Viridiplantae</taxon>
        <taxon>Streptophyta</taxon>
        <taxon>Embryophyta</taxon>
        <taxon>Tracheophyta</taxon>
        <taxon>Spermatophyta</taxon>
        <taxon>Magnoliopsida</taxon>
        <taxon>Liliopsida</taxon>
        <taxon>Poales</taxon>
        <taxon>Poaceae</taxon>
        <taxon>BOP clade</taxon>
        <taxon>Pooideae</taxon>
        <taxon>Triticodae</taxon>
        <taxon>Triticeae</taxon>
        <taxon>Triticinae</taxon>
        <taxon>Triticum</taxon>
    </lineage>
</organism>
<dbReference type="EMBL" id="LT934123">
    <property type="protein sequence ID" value="VAI76415.1"/>
    <property type="molecule type" value="Genomic_DNA"/>
</dbReference>
<proteinExistence type="predicted"/>
<reference evidence="1 2" key="1">
    <citation type="submission" date="2017-09" db="EMBL/GenBank/DDBJ databases">
        <authorList>
            <consortium name="International Durum Wheat Genome Sequencing Consortium (IDWGSC)"/>
            <person name="Milanesi L."/>
        </authorList>
    </citation>
    <scope>NUCLEOTIDE SEQUENCE [LARGE SCALE GENOMIC DNA]</scope>
    <source>
        <strain evidence="2">cv. Svevo</strain>
    </source>
</reference>